<evidence type="ECO:0000256" key="1">
    <source>
        <dbReference type="SAM" id="Phobius"/>
    </source>
</evidence>
<sequence>MKFFTVYTNPQHPKTVKLVPNGFSWLVFVLGAIGLFIQKSWIHGLIIFSLCISIRFWLSPSIAILVLIHFLLACFAYQFQRAELTLSGWKIKTIVAGRNKEAALLRLCDQYPDLSQKI</sequence>
<reference evidence="2" key="1">
    <citation type="submission" date="2022-10" db="EMBL/GenBank/DDBJ databases">
        <authorList>
            <person name="Botero Cardona J."/>
        </authorList>
    </citation>
    <scope>NUCLEOTIDE SEQUENCE</scope>
    <source>
        <strain evidence="2">R-83534</strain>
    </source>
</reference>
<protein>
    <recommendedName>
        <fullName evidence="4">DUF2628 domain-containing protein</fullName>
    </recommendedName>
</protein>
<dbReference type="RefSeq" id="WP_282023723.1">
    <property type="nucleotide sequence ID" value="NZ_CAMXCH010000002.1"/>
</dbReference>
<evidence type="ECO:0008006" key="4">
    <source>
        <dbReference type="Google" id="ProtNLM"/>
    </source>
</evidence>
<keyword evidence="1" id="KW-1133">Transmembrane helix</keyword>
<gene>
    <name evidence="2" type="ORF">R83534S58_LOCUS1100</name>
</gene>
<evidence type="ECO:0000313" key="2">
    <source>
        <dbReference type="EMBL" id="CAI3940599.1"/>
    </source>
</evidence>
<dbReference type="EMBL" id="CAMXCH010000002">
    <property type="protein sequence ID" value="CAI3940599.1"/>
    <property type="molecule type" value="Genomic_DNA"/>
</dbReference>
<keyword evidence="1" id="KW-0812">Transmembrane</keyword>
<dbReference type="Proteomes" id="UP001154272">
    <property type="component" value="Unassembled WGS sequence"/>
</dbReference>
<name>A0ABN8WAE5_9PROT</name>
<comment type="caution">
    <text evidence="2">The sequence shown here is derived from an EMBL/GenBank/DDBJ whole genome shotgun (WGS) entry which is preliminary data.</text>
</comment>
<feature type="transmembrane region" description="Helical" evidence="1">
    <location>
        <begin position="23"/>
        <end position="42"/>
    </location>
</feature>
<evidence type="ECO:0000313" key="3">
    <source>
        <dbReference type="Proteomes" id="UP001154272"/>
    </source>
</evidence>
<proteinExistence type="predicted"/>
<keyword evidence="1" id="KW-0472">Membrane</keyword>
<feature type="transmembrane region" description="Helical" evidence="1">
    <location>
        <begin position="54"/>
        <end position="79"/>
    </location>
</feature>
<accession>A0ABN8WAE5</accession>
<keyword evidence="3" id="KW-1185">Reference proteome</keyword>
<organism evidence="2 3">
    <name type="scientific">Commensalibacter papalotli</name>
    <name type="common">ex Botero et al. 2024</name>
    <dbReference type="NCBI Taxonomy" id="2972766"/>
    <lineage>
        <taxon>Bacteria</taxon>
        <taxon>Pseudomonadati</taxon>
        <taxon>Pseudomonadota</taxon>
        <taxon>Alphaproteobacteria</taxon>
        <taxon>Acetobacterales</taxon>
        <taxon>Acetobacteraceae</taxon>
    </lineage>
</organism>